<dbReference type="EMBL" id="OY731400">
    <property type="protein sequence ID" value="CAJ1935546.1"/>
    <property type="molecule type" value="Genomic_DNA"/>
</dbReference>
<reference evidence="1" key="1">
    <citation type="submission" date="2023-10" db="EMBL/GenBank/DDBJ databases">
        <authorList>
            <person name="Domelevo Entfellner J.-B."/>
        </authorList>
    </citation>
    <scope>NUCLEOTIDE SEQUENCE</scope>
</reference>
<name>A0AA86SBL4_9FABA</name>
<dbReference type="Gramene" id="rna-AYBTSS11_LOCUS6964">
    <property type="protein sequence ID" value="CAJ1935546.1"/>
    <property type="gene ID" value="gene-AYBTSS11_LOCUS6964"/>
</dbReference>
<organism evidence="1 2">
    <name type="scientific">Sphenostylis stenocarpa</name>
    <dbReference type="NCBI Taxonomy" id="92480"/>
    <lineage>
        <taxon>Eukaryota</taxon>
        <taxon>Viridiplantae</taxon>
        <taxon>Streptophyta</taxon>
        <taxon>Embryophyta</taxon>
        <taxon>Tracheophyta</taxon>
        <taxon>Spermatophyta</taxon>
        <taxon>Magnoliopsida</taxon>
        <taxon>eudicotyledons</taxon>
        <taxon>Gunneridae</taxon>
        <taxon>Pentapetalae</taxon>
        <taxon>rosids</taxon>
        <taxon>fabids</taxon>
        <taxon>Fabales</taxon>
        <taxon>Fabaceae</taxon>
        <taxon>Papilionoideae</taxon>
        <taxon>50 kb inversion clade</taxon>
        <taxon>NPAAA clade</taxon>
        <taxon>indigoferoid/millettioid clade</taxon>
        <taxon>Phaseoleae</taxon>
        <taxon>Sphenostylis</taxon>
    </lineage>
</organism>
<evidence type="ECO:0000313" key="2">
    <source>
        <dbReference type="Proteomes" id="UP001189624"/>
    </source>
</evidence>
<dbReference type="Proteomes" id="UP001189624">
    <property type="component" value="Chromosome 3"/>
</dbReference>
<dbReference type="AlphaFoldDB" id="A0AA86SBL4"/>
<accession>A0AA86SBL4</accession>
<keyword evidence="2" id="KW-1185">Reference proteome</keyword>
<sequence>MSWEGAAKWVVGINEFFSSTGIVRRHEKYDTKKRCNTRTSQEVTHPSTTLAQARLTAEFDGIRCISAWYDRTRQVLRDQWLYGFDKHTRLTCDA</sequence>
<evidence type="ECO:0000313" key="1">
    <source>
        <dbReference type="EMBL" id="CAJ1935546.1"/>
    </source>
</evidence>
<gene>
    <name evidence="1" type="ORF">AYBTSS11_LOCUS6964</name>
</gene>
<protein>
    <submittedName>
        <fullName evidence="1">Uncharacterized protein</fullName>
    </submittedName>
</protein>
<proteinExistence type="predicted"/>